<dbReference type="OrthoDB" id="2359033at2759"/>
<dbReference type="SMART" id="SM00225">
    <property type="entry name" value="BTB"/>
    <property type="match status" value="1"/>
</dbReference>
<gene>
    <name evidence="2" type="primary">bath-42</name>
    <name evidence="2" type="ORF">SNEC2469_LOCUS7220</name>
</gene>
<evidence type="ECO:0000313" key="3">
    <source>
        <dbReference type="Proteomes" id="UP000601435"/>
    </source>
</evidence>
<proteinExistence type="predicted"/>
<dbReference type="Gene3D" id="3.30.710.10">
    <property type="entry name" value="Potassium Channel Kv1.1, Chain A"/>
    <property type="match status" value="1"/>
</dbReference>
<dbReference type="CDD" id="cd18186">
    <property type="entry name" value="BTB_POZ_ZBTB_KLHL-like"/>
    <property type="match status" value="1"/>
</dbReference>
<protein>
    <submittedName>
        <fullName evidence="2">Bath-42 protein</fullName>
    </submittedName>
</protein>
<dbReference type="InterPro" id="IPR011333">
    <property type="entry name" value="SKP1/BTB/POZ_sf"/>
</dbReference>
<reference evidence="2" key="1">
    <citation type="submission" date="2021-02" db="EMBL/GenBank/DDBJ databases">
        <authorList>
            <person name="Dougan E. K."/>
            <person name="Rhodes N."/>
            <person name="Thang M."/>
            <person name="Chan C."/>
        </authorList>
    </citation>
    <scope>NUCLEOTIDE SEQUENCE</scope>
</reference>
<dbReference type="PANTHER" id="PTHR24413">
    <property type="entry name" value="SPECKLE-TYPE POZ PROTEIN"/>
    <property type="match status" value="1"/>
</dbReference>
<evidence type="ECO:0000313" key="2">
    <source>
        <dbReference type="EMBL" id="CAE7294189.1"/>
    </source>
</evidence>
<dbReference type="PROSITE" id="PS50097">
    <property type="entry name" value="BTB"/>
    <property type="match status" value="1"/>
</dbReference>
<dbReference type="EMBL" id="CAJNJA010012330">
    <property type="protein sequence ID" value="CAE7294189.1"/>
    <property type="molecule type" value="Genomic_DNA"/>
</dbReference>
<dbReference type="InterPro" id="IPR000210">
    <property type="entry name" value="BTB/POZ_dom"/>
</dbReference>
<keyword evidence="3" id="KW-1185">Reference proteome</keyword>
<dbReference type="SUPFAM" id="SSF54695">
    <property type="entry name" value="POZ domain"/>
    <property type="match status" value="1"/>
</dbReference>
<name>A0A812N8M1_9DINO</name>
<accession>A0A812N8M1</accession>
<evidence type="ECO:0000259" key="1">
    <source>
        <dbReference type="PROSITE" id="PS50097"/>
    </source>
</evidence>
<feature type="domain" description="BTB" evidence="1">
    <location>
        <begin position="173"/>
        <end position="237"/>
    </location>
</feature>
<sequence length="519" mass="57589">MCGGMSTDARTRTKPHSTLRYLCVGLALPGEGGVVGEKGLVFLLNSPLGKVAEDGGLFWSALNLRIFAAFWRQVISDGHYLLYNWIVKADPDTVFFVDRLRNVLELHEEGSQDLASTDSLPSCSSYTPASGIMAETAEDRAALCGVLAACFGKDGNFTVVVEERSSDMLESSKETEASVKRTEFKVWSVLLAQWSPVFEKMVGSDNYAESQQSQVVIQDFSAGAVEIFLRFLYSGSVGGSITALVEVAAIADKYQVEALYPLCLRLVRAALKPELACEVFAIADRFHVAEMRAEALDVIFTHPKEALGERPEIRPELLEEILGSSLLCIAGDELKELLQSWRTKEGNSVESIISTNVRTHSEHTKHVLYTLWERYREAGKKGTFVGGWVVVILGLEQREAYTMAQLERIASSNETFTLRKGWVQWQLLHAAVHLQGFSFETAVRKDGSPSFSASFRIWSSGDGSTWHLAYESLEKEIAVNAFLACKRPPSLVDYFKVEVLEGELSDFWFNIHGILQTPI</sequence>
<comment type="caution">
    <text evidence="2">The sequence shown here is derived from an EMBL/GenBank/DDBJ whole genome shotgun (WGS) entry which is preliminary data.</text>
</comment>
<organism evidence="2 3">
    <name type="scientific">Symbiodinium necroappetens</name>
    <dbReference type="NCBI Taxonomy" id="1628268"/>
    <lineage>
        <taxon>Eukaryota</taxon>
        <taxon>Sar</taxon>
        <taxon>Alveolata</taxon>
        <taxon>Dinophyceae</taxon>
        <taxon>Suessiales</taxon>
        <taxon>Symbiodiniaceae</taxon>
        <taxon>Symbiodinium</taxon>
    </lineage>
</organism>
<dbReference type="Proteomes" id="UP000601435">
    <property type="component" value="Unassembled WGS sequence"/>
</dbReference>
<dbReference type="Pfam" id="PF00651">
    <property type="entry name" value="BTB"/>
    <property type="match status" value="1"/>
</dbReference>
<dbReference type="AlphaFoldDB" id="A0A812N8M1"/>